<reference evidence="3 4" key="1">
    <citation type="journal article" date="2022" name="Nat. Ecol. Evol.">
        <title>A masculinizing supergene underlies an exaggerated male reproductive morph in a spider.</title>
        <authorList>
            <person name="Hendrickx F."/>
            <person name="De Corte Z."/>
            <person name="Sonet G."/>
            <person name="Van Belleghem S.M."/>
            <person name="Kostlbacher S."/>
            <person name="Vangestel C."/>
        </authorList>
    </citation>
    <scope>NUCLEOTIDE SEQUENCE [LARGE SCALE GENOMIC DNA]</scope>
    <source>
        <strain evidence="3">W744_W776</strain>
    </source>
</reference>
<dbReference type="SMART" id="SM00054">
    <property type="entry name" value="EFh"/>
    <property type="match status" value="2"/>
</dbReference>
<feature type="domain" description="EF-hand" evidence="2">
    <location>
        <begin position="125"/>
        <end position="160"/>
    </location>
</feature>
<gene>
    <name evidence="3" type="ORF">JTE90_007741</name>
</gene>
<dbReference type="EMBL" id="JAFNEN010000149">
    <property type="protein sequence ID" value="KAG8191945.1"/>
    <property type="molecule type" value="Genomic_DNA"/>
</dbReference>
<evidence type="ECO:0000256" key="1">
    <source>
        <dbReference type="ARBA" id="ARBA00022837"/>
    </source>
</evidence>
<dbReference type="GO" id="GO:0005509">
    <property type="term" value="F:calcium ion binding"/>
    <property type="evidence" value="ECO:0007669"/>
    <property type="project" value="InterPro"/>
</dbReference>
<dbReference type="InterPro" id="IPR018247">
    <property type="entry name" value="EF_Hand_1_Ca_BS"/>
</dbReference>
<dbReference type="AlphaFoldDB" id="A0AAV6V7Q4"/>
<evidence type="ECO:0000313" key="3">
    <source>
        <dbReference type="EMBL" id="KAG8191945.1"/>
    </source>
</evidence>
<accession>A0AAV6V7Q4</accession>
<organism evidence="3 4">
    <name type="scientific">Oedothorax gibbosus</name>
    <dbReference type="NCBI Taxonomy" id="931172"/>
    <lineage>
        <taxon>Eukaryota</taxon>
        <taxon>Metazoa</taxon>
        <taxon>Ecdysozoa</taxon>
        <taxon>Arthropoda</taxon>
        <taxon>Chelicerata</taxon>
        <taxon>Arachnida</taxon>
        <taxon>Araneae</taxon>
        <taxon>Araneomorphae</taxon>
        <taxon>Entelegynae</taxon>
        <taxon>Araneoidea</taxon>
        <taxon>Linyphiidae</taxon>
        <taxon>Erigoninae</taxon>
        <taxon>Oedothorax</taxon>
    </lineage>
</organism>
<dbReference type="Proteomes" id="UP000827092">
    <property type="component" value="Unassembled WGS sequence"/>
</dbReference>
<dbReference type="Gene3D" id="1.10.238.10">
    <property type="entry name" value="EF-hand"/>
    <property type="match status" value="1"/>
</dbReference>
<sequence length="248" mass="29554">MEIKASMADILEKDERLYFGRTRRPHCRTCVCPSNPVKVRSRVTVTSSPPMRRHHHHHHHECAERREPLHCPWDIEHQQQRPHCHHPDRKYDLLKKWFNRFDFDCNGLLDVFELRTLLNCLGVCAGDEYCSRILQGADRDGDGCLTFPEFQILWRQAHNENELLEIVREYDLYPDVVQVETFRRHRPKPQVIETVQRHFGGRQRPCCGCRTSVSKTVRRTPDEDRIEYKARVTRHRSTDQLPVFSCHR</sequence>
<keyword evidence="1" id="KW-0106">Calcium</keyword>
<keyword evidence="4" id="KW-1185">Reference proteome</keyword>
<evidence type="ECO:0000259" key="2">
    <source>
        <dbReference type="PROSITE" id="PS50222"/>
    </source>
</evidence>
<feature type="domain" description="EF-hand" evidence="2">
    <location>
        <begin position="89"/>
        <end position="124"/>
    </location>
</feature>
<comment type="caution">
    <text evidence="3">The sequence shown here is derived from an EMBL/GenBank/DDBJ whole genome shotgun (WGS) entry which is preliminary data.</text>
</comment>
<dbReference type="Pfam" id="PF13499">
    <property type="entry name" value="EF-hand_7"/>
    <property type="match status" value="1"/>
</dbReference>
<name>A0AAV6V7Q4_9ARAC</name>
<dbReference type="InterPro" id="IPR002048">
    <property type="entry name" value="EF_hand_dom"/>
</dbReference>
<dbReference type="PROSITE" id="PS50222">
    <property type="entry name" value="EF_HAND_2"/>
    <property type="match status" value="2"/>
</dbReference>
<protein>
    <recommendedName>
        <fullName evidence="2">EF-hand domain-containing protein</fullName>
    </recommendedName>
</protein>
<evidence type="ECO:0000313" key="4">
    <source>
        <dbReference type="Proteomes" id="UP000827092"/>
    </source>
</evidence>
<dbReference type="InterPro" id="IPR011992">
    <property type="entry name" value="EF-hand-dom_pair"/>
</dbReference>
<dbReference type="PROSITE" id="PS00018">
    <property type="entry name" value="EF_HAND_1"/>
    <property type="match status" value="2"/>
</dbReference>
<proteinExistence type="predicted"/>
<dbReference type="SUPFAM" id="SSF47473">
    <property type="entry name" value="EF-hand"/>
    <property type="match status" value="1"/>
</dbReference>